<dbReference type="ESTHER" id="9caul-f4qtd6">
    <property type="family name" value="Polyesterase-lipase-cutinase"/>
</dbReference>
<dbReference type="eggNOG" id="COG4188">
    <property type="taxonomic scope" value="Bacteria"/>
</dbReference>
<dbReference type="PANTHER" id="PTHR33428">
    <property type="entry name" value="CHLOROPHYLLASE-2, CHLOROPLASTIC"/>
    <property type="match status" value="1"/>
</dbReference>
<evidence type="ECO:0000256" key="1">
    <source>
        <dbReference type="SAM" id="SignalP"/>
    </source>
</evidence>
<protein>
    <recommendedName>
        <fullName evidence="4">Alpha/beta hydrolase family protein</fullName>
    </recommendedName>
</protein>
<dbReference type="Gene3D" id="3.40.50.1820">
    <property type="entry name" value="alpha/beta hydrolase"/>
    <property type="match status" value="1"/>
</dbReference>
<dbReference type="InterPro" id="IPR029058">
    <property type="entry name" value="AB_hydrolase_fold"/>
</dbReference>
<organism evidence="2 3">
    <name type="scientific">Asticcacaulis biprosthecium C19</name>
    <dbReference type="NCBI Taxonomy" id="715226"/>
    <lineage>
        <taxon>Bacteria</taxon>
        <taxon>Pseudomonadati</taxon>
        <taxon>Pseudomonadota</taxon>
        <taxon>Alphaproteobacteria</taxon>
        <taxon>Caulobacterales</taxon>
        <taxon>Caulobacteraceae</taxon>
        <taxon>Asticcacaulis</taxon>
    </lineage>
</organism>
<feature type="signal peptide" evidence="1">
    <location>
        <begin position="1"/>
        <end position="24"/>
    </location>
</feature>
<gene>
    <name evidence="2" type="ORF">ABI_44330</name>
</gene>
<reference evidence="3" key="1">
    <citation type="submission" date="2011-03" db="EMBL/GenBank/DDBJ databases">
        <title>Draft genome sequence of Brevundimonas diminuta.</title>
        <authorList>
            <person name="Brown P.J.B."/>
            <person name="Buechlein A."/>
            <person name="Hemmerich C."/>
            <person name="Brun Y.V."/>
        </authorList>
    </citation>
    <scope>NUCLEOTIDE SEQUENCE [LARGE SCALE GENOMIC DNA]</scope>
    <source>
        <strain evidence="3">C19</strain>
    </source>
</reference>
<dbReference type="Proteomes" id="UP000006512">
    <property type="component" value="Unassembled WGS sequence"/>
</dbReference>
<dbReference type="RefSeq" id="WP_006275206.1">
    <property type="nucleotide sequence ID" value="NZ_GL883080.1"/>
</dbReference>
<dbReference type="AlphaFoldDB" id="F4QTD6"/>
<evidence type="ECO:0000313" key="2">
    <source>
        <dbReference type="EMBL" id="EGF90006.1"/>
    </source>
</evidence>
<evidence type="ECO:0008006" key="4">
    <source>
        <dbReference type="Google" id="ProtNLM"/>
    </source>
</evidence>
<dbReference type="SUPFAM" id="SSF53474">
    <property type="entry name" value="alpha/beta-Hydrolases"/>
    <property type="match status" value="1"/>
</dbReference>
<dbReference type="EMBL" id="GL883080">
    <property type="protein sequence ID" value="EGF90006.1"/>
    <property type="molecule type" value="Genomic_DNA"/>
</dbReference>
<name>F4QTD6_9CAUL</name>
<feature type="chain" id="PRO_5003320429" description="Alpha/beta hydrolase family protein" evidence="1">
    <location>
        <begin position="25"/>
        <end position="293"/>
    </location>
</feature>
<keyword evidence="3" id="KW-1185">Reference proteome</keyword>
<dbReference type="PANTHER" id="PTHR33428:SF14">
    <property type="entry name" value="CARBOXYLESTERASE TYPE B DOMAIN-CONTAINING PROTEIN"/>
    <property type="match status" value="1"/>
</dbReference>
<sequence length="293" mass="30828">MITTLKSTLMIALAAAGMAGHAAAESGPYKVVVEEDPTLPEHVVYRPADINGVKSGALPVYVFGNGACSHDGTSSRNHLAEIASHGYLVVAPGIIPANHPAPAEEQRQPGQLKASNSAESLTQAIDWALKENGRSDSRYYGRVAADKVAASGFSCGGLQAISVARDPRISTVVVMNSGVFNDGNPIAGINVSKAMLADLHGSVIYVLGGPTDIAYNNGRDDYKRINHIPAAYVDIPVGHGGTYMEPNGGIGAEIVTAWLDWKLKGDASAADKFSGESCGYCVDKRIIYEKKNF</sequence>
<keyword evidence="1" id="KW-0732">Signal</keyword>
<accession>F4QTD6</accession>
<proteinExistence type="predicted"/>
<dbReference type="OrthoDB" id="9812672at2"/>
<dbReference type="STRING" id="715226.ABI_44330"/>
<dbReference type="HOGENOM" id="CLU_073360_0_0_5"/>
<evidence type="ECO:0000313" key="3">
    <source>
        <dbReference type="Proteomes" id="UP000006512"/>
    </source>
</evidence>